<evidence type="ECO:0000259" key="2">
    <source>
        <dbReference type="PROSITE" id="PS50878"/>
    </source>
</evidence>
<sequence>MKPHRKTMAVFLDLSATFDRVWCQNLVHIYYNTGIKGNALIWINDFLRDRKFSVRFNGVLFESHKLRAGVPQGSVLRPLLFLNHMNTIHPHIHPDTKIACYADDIAVWHSHIDTAVSQEVISATLEGIAAWAEDLKLTIKADKTNYRIFSTDRRHRSTFSATIKIRESQIKS</sequence>
<evidence type="ECO:0000313" key="3">
    <source>
        <dbReference type="EMBL" id="GFS55321.1"/>
    </source>
</evidence>
<dbReference type="InterPro" id="IPR000477">
    <property type="entry name" value="RT_dom"/>
</dbReference>
<feature type="chain" id="PRO_5036477391" description="Reverse transcriptase domain-containing protein" evidence="1">
    <location>
        <begin position="24"/>
        <end position="172"/>
    </location>
</feature>
<feature type="signal peptide" evidence="1">
    <location>
        <begin position="1"/>
        <end position="23"/>
    </location>
</feature>
<keyword evidence="1" id="KW-0732">Signal</keyword>
<dbReference type="InterPro" id="IPR043502">
    <property type="entry name" value="DNA/RNA_pol_sf"/>
</dbReference>
<dbReference type="PANTHER" id="PTHR33481:SF1">
    <property type="entry name" value="ENDONUCLEASE_EXONUCLEASE_PHOSPHATASE DOMAIN-CONTAINING PROTEIN-RELATED"/>
    <property type="match status" value="1"/>
</dbReference>
<feature type="domain" description="Reverse transcriptase" evidence="2">
    <location>
        <begin position="1"/>
        <end position="163"/>
    </location>
</feature>
<dbReference type="EMBL" id="BMAW01092546">
    <property type="protein sequence ID" value="GFS55321.1"/>
    <property type="molecule type" value="Genomic_DNA"/>
</dbReference>
<dbReference type="Pfam" id="PF00078">
    <property type="entry name" value="RVT_1"/>
    <property type="match status" value="1"/>
</dbReference>
<keyword evidence="4" id="KW-1185">Reference proteome</keyword>
<evidence type="ECO:0000313" key="4">
    <source>
        <dbReference type="Proteomes" id="UP000887013"/>
    </source>
</evidence>
<gene>
    <name evidence="3" type="ORF">NPIL_190981</name>
</gene>
<reference evidence="3" key="1">
    <citation type="submission" date="2020-08" db="EMBL/GenBank/DDBJ databases">
        <title>Multicomponent nature underlies the extraordinary mechanical properties of spider dragline silk.</title>
        <authorList>
            <person name="Kono N."/>
            <person name="Nakamura H."/>
            <person name="Mori M."/>
            <person name="Yoshida Y."/>
            <person name="Ohtoshi R."/>
            <person name="Malay A.D."/>
            <person name="Moran D.A.P."/>
            <person name="Tomita M."/>
            <person name="Numata K."/>
            <person name="Arakawa K."/>
        </authorList>
    </citation>
    <scope>NUCLEOTIDE SEQUENCE</scope>
</reference>
<dbReference type="AlphaFoldDB" id="A0A8X6IPT8"/>
<name>A0A8X6IPT8_NEPPI</name>
<dbReference type="Proteomes" id="UP000887013">
    <property type="component" value="Unassembled WGS sequence"/>
</dbReference>
<proteinExistence type="predicted"/>
<dbReference type="GO" id="GO:0071897">
    <property type="term" value="P:DNA biosynthetic process"/>
    <property type="evidence" value="ECO:0007669"/>
    <property type="project" value="UniProtKB-ARBA"/>
</dbReference>
<organism evidence="3 4">
    <name type="scientific">Nephila pilipes</name>
    <name type="common">Giant wood spider</name>
    <name type="synonym">Nephila maculata</name>
    <dbReference type="NCBI Taxonomy" id="299642"/>
    <lineage>
        <taxon>Eukaryota</taxon>
        <taxon>Metazoa</taxon>
        <taxon>Ecdysozoa</taxon>
        <taxon>Arthropoda</taxon>
        <taxon>Chelicerata</taxon>
        <taxon>Arachnida</taxon>
        <taxon>Araneae</taxon>
        <taxon>Araneomorphae</taxon>
        <taxon>Entelegynae</taxon>
        <taxon>Araneoidea</taxon>
        <taxon>Nephilidae</taxon>
        <taxon>Nephila</taxon>
    </lineage>
</organism>
<accession>A0A8X6IPT8</accession>
<protein>
    <recommendedName>
        <fullName evidence="2">Reverse transcriptase domain-containing protein</fullName>
    </recommendedName>
</protein>
<dbReference type="PROSITE" id="PS50878">
    <property type="entry name" value="RT_POL"/>
    <property type="match status" value="1"/>
</dbReference>
<dbReference type="PANTHER" id="PTHR33481">
    <property type="entry name" value="REVERSE TRANSCRIPTASE"/>
    <property type="match status" value="1"/>
</dbReference>
<dbReference type="SUPFAM" id="SSF56672">
    <property type="entry name" value="DNA/RNA polymerases"/>
    <property type="match status" value="1"/>
</dbReference>
<comment type="caution">
    <text evidence="3">The sequence shown here is derived from an EMBL/GenBank/DDBJ whole genome shotgun (WGS) entry which is preliminary data.</text>
</comment>
<dbReference type="OrthoDB" id="6515679at2759"/>
<evidence type="ECO:0000256" key="1">
    <source>
        <dbReference type="SAM" id="SignalP"/>
    </source>
</evidence>